<keyword evidence="1" id="KW-1133">Transmembrane helix</keyword>
<keyword evidence="1" id="KW-0472">Membrane</keyword>
<evidence type="ECO:0000256" key="1">
    <source>
        <dbReference type="SAM" id="Phobius"/>
    </source>
</evidence>
<feature type="transmembrane region" description="Helical" evidence="1">
    <location>
        <begin position="45"/>
        <end position="65"/>
    </location>
</feature>
<comment type="caution">
    <text evidence="3">The sequence shown here is derived from an EMBL/GenBank/DDBJ whole genome shotgun (WGS) entry which is preliminary data.</text>
</comment>
<keyword evidence="1" id="KW-0812">Transmembrane</keyword>
<feature type="domain" description="PPM-type phosphatase" evidence="2">
    <location>
        <begin position="197"/>
        <end position="446"/>
    </location>
</feature>
<name>A0ABQ3VJS8_9CHLR</name>
<feature type="transmembrane region" description="Helical" evidence="1">
    <location>
        <begin position="14"/>
        <end position="33"/>
    </location>
</feature>
<dbReference type="SUPFAM" id="SSF81606">
    <property type="entry name" value="PP2C-like"/>
    <property type="match status" value="1"/>
</dbReference>
<dbReference type="InterPro" id="IPR001932">
    <property type="entry name" value="PPM-type_phosphatase-like_dom"/>
</dbReference>
<dbReference type="PANTHER" id="PTHR47992">
    <property type="entry name" value="PROTEIN PHOSPHATASE"/>
    <property type="match status" value="1"/>
</dbReference>
<evidence type="ECO:0000259" key="2">
    <source>
        <dbReference type="PROSITE" id="PS51746"/>
    </source>
</evidence>
<dbReference type="RefSeq" id="WP_201364065.1">
    <property type="nucleotide sequence ID" value="NZ_BNJJ01000012.1"/>
</dbReference>
<dbReference type="InterPro" id="IPR036457">
    <property type="entry name" value="PPM-type-like_dom_sf"/>
</dbReference>
<evidence type="ECO:0000313" key="3">
    <source>
        <dbReference type="EMBL" id="GHO86432.1"/>
    </source>
</evidence>
<dbReference type="InterPro" id="IPR015655">
    <property type="entry name" value="PP2C"/>
</dbReference>
<dbReference type="Pfam" id="PF13672">
    <property type="entry name" value="PP2C_2"/>
    <property type="match status" value="1"/>
</dbReference>
<dbReference type="SMART" id="SM00332">
    <property type="entry name" value="PP2Cc"/>
    <property type="match status" value="1"/>
</dbReference>
<dbReference type="Gene3D" id="3.60.40.10">
    <property type="entry name" value="PPM-type phosphatase domain"/>
    <property type="match status" value="1"/>
</dbReference>
<dbReference type="SMART" id="SM00331">
    <property type="entry name" value="PP2C_SIG"/>
    <property type="match status" value="1"/>
</dbReference>
<dbReference type="CDD" id="cd00143">
    <property type="entry name" value="PP2Cc"/>
    <property type="match status" value="1"/>
</dbReference>
<feature type="transmembrane region" description="Helical" evidence="1">
    <location>
        <begin position="71"/>
        <end position="92"/>
    </location>
</feature>
<reference evidence="3 4" key="1">
    <citation type="journal article" date="2021" name="Int. J. Syst. Evol. Microbiol.">
        <title>Reticulibacter mediterranei gen. nov., sp. nov., within the new family Reticulibacteraceae fam. nov., and Ktedonospora formicarum gen. nov., sp. nov., Ktedonobacter robiniae sp. nov., Dictyobacter formicarum sp. nov. and Dictyobacter arantiisoli sp. nov., belonging to the class Ktedonobacteria.</title>
        <authorList>
            <person name="Yabe S."/>
            <person name="Zheng Y."/>
            <person name="Wang C.M."/>
            <person name="Sakai Y."/>
            <person name="Abe K."/>
            <person name="Yokota A."/>
            <person name="Donadio S."/>
            <person name="Cavaletti L."/>
            <person name="Monciardini P."/>
        </authorList>
    </citation>
    <scope>NUCLEOTIDE SEQUENCE [LARGE SCALE GENOMIC DNA]</scope>
    <source>
        <strain evidence="3 4">SOSP1-9</strain>
    </source>
</reference>
<gene>
    <name evidence="3" type="ORF">KSZ_44380</name>
</gene>
<proteinExistence type="predicted"/>
<evidence type="ECO:0000313" key="4">
    <source>
        <dbReference type="Proteomes" id="UP000635565"/>
    </source>
</evidence>
<dbReference type="PROSITE" id="PS51746">
    <property type="entry name" value="PPM_2"/>
    <property type="match status" value="1"/>
</dbReference>
<dbReference type="Proteomes" id="UP000635565">
    <property type="component" value="Unassembled WGS sequence"/>
</dbReference>
<sequence length="446" mass="48831">MFAEFLTMYDIHRWLRYVTWLGLGCLFVFFLMAEGGLPPQSWLSLIQSVLNLPALWPAHGIFALTSVVNPLIWSVIWGCLWFVVLKICMALFQHHQQLSLQVAQPLSGSWLPASQLSLAVSSQLHGGDSLGVAVPRLRLPQRSPLSGDSGSLVLPRRPVSEGLADVPTRPAAEPAHSTVPLDALSAEHPAALPLRIGVGWHTGLLRRDAPNEDSVVAFQGTYTYQGRLLPFGLFVVADGMGGHVDGLLASRIAMQSMSHTVLQNIIMGRELSDEFFTDMLVGGGEWANMAIYQRAQADGTEMGTTLTAALVINMRAYVVNVGDSRTYLFRDTTGLMQVTRDHSLVASLVAFGQITPDEVYTHPERSKIYRSVGQGEDLHVDSFVVDLQPHDRLVLCSDGLWEMVRDPVIERVLRANDNASVACDRLVQMALRGGGCDNISVLVVDV</sequence>
<accession>A0ABQ3VJS8</accession>
<organism evidence="3 4">
    <name type="scientific">Dictyobacter formicarum</name>
    <dbReference type="NCBI Taxonomy" id="2778368"/>
    <lineage>
        <taxon>Bacteria</taxon>
        <taxon>Bacillati</taxon>
        <taxon>Chloroflexota</taxon>
        <taxon>Ktedonobacteria</taxon>
        <taxon>Ktedonobacterales</taxon>
        <taxon>Dictyobacteraceae</taxon>
        <taxon>Dictyobacter</taxon>
    </lineage>
</organism>
<keyword evidence="4" id="KW-1185">Reference proteome</keyword>
<protein>
    <recommendedName>
        <fullName evidence="2">PPM-type phosphatase domain-containing protein</fullName>
    </recommendedName>
</protein>
<dbReference type="EMBL" id="BNJJ01000012">
    <property type="protein sequence ID" value="GHO86432.1"/>
    <property type="molecule type" value="Genomic_DNA"/>
</dbReference>